<evidence type="ECO:0000313" key="1">
    <source>
        <dbReference type="EMBL" id="MCO5724195.1"/>
    </source>
</evidence>
<dbReference type="InterPro" id="IPR026341">
    <property type="entry name" value="T9SS_type_B"/>
</dbReference>
<dbReference type="Pfam" id="PF13573">
    <property type="entry name" value="SprB"/>
    <property type="match status" value="10"/>
</dbReference>
<dbReference type="EMBL" id="JAMXIB010000003">
    <property type="protein sequence ID" value="MCO5724195.1"/>
    <property type="molecule type" value="Genomic_DNA"/>
</dbReference>
<dbReference type="InterPro" id="IPR047589">
    <property type="entry name" value="DUF11_rpt"/>
</dbReference>
<protein>
    <submittedName>
        <fullName evidence="1">T9SS type B sorting domain-containing protein</fullName>
    </submittedName>
</protein>
<gene>
    <name evidence="1" type="ORF">NG653_04975</name>
</gene>
<dbReference type="Gene3D" id="2.60.40.740">
    <property type="match status" value="3"/>
</dbReference>
<dbReference type="Proteomes" id="UP001206312">
    <property type="component" value="Unassembled WGS sequence"/>
</dbReference>
<dbReference type="Pfam" id="PF13585">
    <property type="entry name" value="CHU_C"/>
    <property type="match status" value="1"/>
</dbReference>
<name>A0ABT1AVV2_9FLAO</name>
<dbReference type="InterPro" id="IPR025667">
    <property type="entry name" value="SprB_repeat"/>
</dbReference>
<organism evidence="1 2">
    <name type="scientific">Robiginitalea marina</name>
    <dbReference type="NCBI Taxonomy" id="2954105"/>
    <lineage>
        <taxon>Bacteria</taxon>
        <taxon>Pseudomonadati</taxon>
        <taxon>Bacteroidota</taxon>
        <taxon>Flavobacteriia</taxon>
        <taxon>Flavobacteriales</taxon>
        <taxon>Flavobacteriaceae</taxon>
        <taxon>Robiginitalea</taxon>
    </lineage>
</organism>
<proteinExistence type="predicted"/>
<dbReference type="RefSeq" id="WP_252740576.1">
    <property type="nucleotide sequence ID" value="NZ_JAMXIB010000003.1"/>
</dbReference>
<dbReference type="NCBIfam" id="TIGR01451">
    <property type="entry name" value="B_ant_repeat"/>
    <property type="match status" value="1"/>
</dbReference>
<evidence type="ECO:0000313" key="2">
    <source>
        <dbReference type="Proteomes" id="UP001206312"/>
    </source>
</evidence>
<keyword evidence="2" id="KW-1185">Reference proteome</keyword>
<accession>A0ABT1AVV2</accession>
<comment type="caution">
    <text evidence="1">The sequence shown here is derived from an EMBL/GenBank/DDBJ whole genome shotgun (WGS) entry which is preliminary data.</text>
</comment>
<reference evidence="1 2" key="1">
    <citation type="submission" date="2022-06" db="EMBL/GenBank/DDBJ databases">
        <authorList>
            <person name="Xuan X."/>
        </authorList>
    </citation>
    <scope>NUCLEOTIDE SEQUENCE [LARGE SCALE GENOMIC DNA]</scope>
    <source>
        <strain evidence="1 2">2V75</strain>
    </source>
</reference>
<sequence length="4555" mass="474467">MRPVLRTLSSKLLLLFSLGFWGFFHGFAQEAVPFTPRLAGGNIEVRGDILFVGNNILNRASETNPAQANTPYNGTANNNSLWMEYIDIDGDPTTFSSSSAQLSVPDVDCSLVRYAGLYWASTYPNDRSTNASAQFDGTPRIEDWNQVKFRMPGGAYIDLVADANPDPPGEEDDIIFDGYDPVNINNSFKDSPIICYKDVTSLVQSLPNPNGEYTVANIRATRGRRNGSSSAGWILVVIYENPNEPGKFISTFDGYAGVQGSVPAVNVNVSGFRTLPPGFPVRARIGVAALEGDRGISNDRFRIRANSVGGFTNLTTGLNPANNFFNSTISNNGAQVPTRTPYGTNTLGLDLDIFELNNPFNSVLPNDETGATLQFTSSGDGYGAFLSTFSVEIIEPEIVLEKTVEDIGGNDITGQGVNLGQILDYVLSFQNVGNDDAINYTIRDVLPLNTTLNEAALVLPPGVTYTYNAATREVVFSIPDNLVQEGDPVARIRMRVQVAENCFDFINACTDVIENLAYSTYQGSLNSAQITDDPSVSDFDNCGFVTPGATNFLLDDLENCDFSRTVELCGNSVVLDAGDNFDEYLWYFDNNGNGQIDAGDTPLSDGDPDGDPSTLQVTEAGSYIVDKIVADPCKGFQEFITVVLPGVTQTNPIATLINDTSNTVEGEIVVCPNDGEPLPKIFLCGANDTELIEINIPDATSIVWERLDEASCLDAGEDCANKNSACGWNTVDTGNDFLASDAGEYRVVINYQNGCFTRFYFNIFKNPLDPQFNVTDIICATPGNITVTNMPADYEYQLLDATNGNILVPYAAGNGPSFDIANNGAYSVEMRQQGVVGGCVFRLENIGVLRRNFQVDLTSRAADCSGLGSISISVLDVNPQYYYEISQGGNSIDTFGPSTDNNYTFDNLAPGTYDVAVNTDDGCAYTEQVIIEDLSDLQLTARVSQNITCREGNILMESTGGRTPHTYAIWEFVDEGGVTQISYPDPASIPASEFQTSVIFDVWDPGTYTFVVVDRNNCFDISNPVTIYFEPPVEYDPTTVVDEQCFGDSSGSITFNVIDRNGYQLTFFLIDENGVQIASNTSGSFPGLPQGDYMVRLDFRKGSASCEFFENYTISGPTNTLAADAALVQDYTCLQDGSIQAQNVSGGTAPYEYSIDGINFVSGAGAETFTGLADGTYSITVRDANGCTTVANPITIDPLSLPSDLSFTATQPQCPALTSDVSVSVADGTAPFVFEVIAPAAIAASSTTGNTASFTGLAADTYTFRVTDANGCTYEENFTIAPVVPIGVSGLQISPVSCLGGADGAVQFSVSGFASSYDYAVTGPAAFSGTAQTANAIDLTGLAAGTYDIIVTDSDTGCTDTASVTVEEPSTTLALNLVATQPTCTADGSIALTASGGWGSFTYTLTLPDTSTLSNTSGVFTGLAQVGTYTAEVSDANGCVAFANTVLDAAIPPVLGLTANDLCYDDATGLTLTATILSGGDGNYLYRLNGGAYGASNVFSGLGPGTYTVEVIDGKNCTASANITVDPELALSASADPITACATDTDVFISASGGDGNFVYAVVGDGVTPVAGDFGASNTIPVSGAGDYDVYVRDNAGGADYCEAMVDLTITQDPPLAITPTPTDILCFGDNTGAIAIAASGGNAPYRYSIDDGATYQTGSNFVNLPAGTYAIRVQDAEGCEATDVVTLSEPAPLVAEAAITQPYTCLQPGEITVGGVTPTSGGSGSYQYRLNGGAWSAPTPGGIVYSGLSDGTFTVEVRDANAVGCVLSLPALILDPLPAEPSLGTTVAYSCDGTGEITVLPSDPTYTYSLDGGAFQASNVFAGVTPGNHTITVNYGSDCTTETAVVVESGLAFGAALLNQTGLLCAGDNSGQITFEVENFNAVNGFEYQVNGGGYSAPQTSSPVTLTGLAAGPYTIEIRDALDPGCAITLNATLAEPAPVVASAGITEEITCSNAGATITASATGGTPAYQYQLEDGLGAVITAYQASNVFTSIPAGDYLVRVRDINGCEDPIDVVITIAPPQALAFTATPTACYSGNNDGEIAVNVTDGNGLYLFNINGGPWMTPSPASSTTYTFGNLAAGTYDINVRDAYGCVGTPIAVTINPQLLAAAVLTADLSCIAPATIDVNASGGSGTYSYEWSDTGGTTWNTTGFTGNTFTTNTAATYIFRVTDTTTPTACIAVTGPVTVTPADTPVISAVTPTDILCNGALTGTLDVVIDTSIGLGPYTIEVFETNTSTSYGVQTTGLPAGDYEVTITDSKGCASLPFPVSIAQPDALSYDINLVPITCDATSGTTPGSITVENLTGGTGEYTYYLTGNNGYSASYPTTAGGEDYTFSILEFGIYEVDVVDANGCSVLTTNIIASPPDDLDIDVSTLTADCTTGGTAIVTVSSVVGSGNYEFAILETYSTPYSSTYQAPDVPGGDTATFTGLVPGITYTFVVHDLVTLCYYFETASAPINSPSGMVASAMAPRDISCTGAADGSISFDLDGFDPGATAVTWEIYNFQSNAPLTPVISGSQPVNPPAGPITLSNLGPLDQGVYYVLLTEVGGAFNGCSVATPEFTISQSTNLLQVTADSPENDTCNPNDGVITATAQFGTAPYEFQYLPATDPAPTAADPGWTSSTFANVEAGDYIVYVKDANDCIQSDAVTVALDPQPEIALSVVDECVAEGTFEVLVTLTSPGIAPYQISVNGSAWQAVAFNASNQFTVTGLSSGPGQSIAVRDVNGCGETDFFDIQPPLQFNASLTTLLDCEPAPNNNAQITIAVTSGSGSYDYEISGPVSQVRTALPGSPYVWDLASAPGTYTITVYDTGTSVPNCLGTVDVEVPPAVLPQFTEIHQDVTCNGDSDGFIRLFQTDTGINPLTFAISPAAGSFNAATNTFEGLPAGTYDITATGTNGCTEVITGITIGEPDPVAVPVPVVTPFACPAGNNPGNATILVDASGITGGSGTYAVYEFINDQGTPSTADDVVVQSGNNPLYAETNLAGGSYTINVYDSNGCVGSTTAIIPAFDELQGLTAAITNPLSCVPGADGEISLTATTASGNAALLEYSIDNGATWQASNTFGGLSAGTYIFLVRHTDTGCVLSVVETLTDPNTFDIAVDIVSDVTCFGTQSGAVTFELLDATYAGGFDWTIYDTNGTPGNTADDVVVDFGNSPTNGPTAPIALFAGEYRVEMTQTAAPQCTQTELFNIAGPPAALSAAVLVDPITCVGMDGRIEIYNVLGGWGGYTYYVGTSAPAGPGDYIASPVFDNLGAGTYQAWVIDARGCAELIQDNIVLADPAPITASLQVNQENCTAFQGEIEVVGVLGGQGGNYTYQLIRNGADFGAPQGSPVFSGLGEGSYEVRVNDQWGCSTVVGPEVLYDVLALVGTVVKPLDCTTTPEGEITIAAQGGSGNFDYTVTFPDGITTASNTTGVFTGLDQAGTYVFVVSDLDTTPNCTETVNVALVAPTPVTLAPATVTDVTCNGGSDGSIRVNLQPSGAGVNDNPPYTYVLYQGGIPIAGPQSDPLFSGLSAGNYVVEAISGLSCVAQQNVTIDEPPVLTLSASATAFACAPDNSVNTATVTAIAGGGTAPYLYSIDGVNYQSANTFGVADTGSTQNLSVSVRDANGCVEIVPVVLEPLNAFTAGVAQNVAITCLNPEEVLVTVTDDGNPANTYTFELLPLGNPNGILTGTPSNTSATFELSAPGSYTFRVTDNATGCYVLTAPYNIAPYDLIDVTASPVSPVVCFGDANGEASVEVSGYTGNYTYEVFTSAAVSTGITGSGSTATNPILVTGLSGGNYFIRVTQSDAPFCAEDSNVFTIASPDMALTASVSEVAGVTCTNDQGEIEVRPEGGYAPYDVVLVNTTTGQSYTASGSGGLLFTGLSAGNFTVAVTDVAGCVFNDTITLTEPLPISADITATPTTLACYGDENAAVSAINVSGGEGSYSYQLNVYDATGTTVTFTSGAQSNPVFANLGAGTYSITVTDGWNCGMETPQVVISEPTEVFATLVQTAQMTCAGNGEIVLGATGGTGPYEYSTDGVNYSPMSGGNTHTFSVADGTYQYYVRDSFGCEGDLSNQVSIEPVPPLALTIDTSAAMINCTGEATASLRALATGGLGNYQYELFGDAALSSLLAGPQQSGTFSGLGVGSYWIRVVSDDCEEVSSEIIITEPAPLQIDQESFTNITCAGESDGTITVAVSGGTGNILYAISPNLNQFDTVNTFTDLEAGVYDVIAQDVNGCFLTFQFTLTEPQPLEVSATATPEVCVGSEDGLIDLVISGGTAPYQTAFNSNADADFQPAQASFTGLASGTYVIFVRDAQGCETNVIATIEPGVNLNAVVTPVYECTGDLPDNYLEVVLEDQAMADQVMYALDSTDPADMQLDPDFTNLAPGPHYLAISHANGCVLTIDFEIQAFEPLTLALAQQNINEITAIAGGGVPEYTFYFNDDDNGADNTYYITETGTYTVRVVDQNGCVAEAQIFMEFIDIEIPNFFTPDGDGNNDFWIPRNMEGFPEILIKIYDRYGRVVAEEAYGSQGWDGTYDGRELPTGDYWYVIKLNGERDTREFVGHFTLYR</sequence>
<dbReference type="NCBIfam" id="TIGR04131">
    <property type="entry name" value="Bac_Flav_CTERM"/>
    <property type="match status" value="1"/>
</dbReference>